<evidence type="ECO:0000256" key="1">
    <source>
        <dbReference type="SAM" id="SignalP"/>
    </source>
</evidence>
<organism evidence="2 3">
    <name type="scientific">Algoriphagus sediminis</name>
    <dbReference type="NCBI Taxonomy" id="3057113"/>
    <lineage>
        <taxon>Bacteria</taxon>
        <taxon>Pseudomonadati</taxon>
        <taxon>Bacteroidota</taxon>
        <taxon>Cytophagia</taxon>
        <taxon>Cytophagales</taxon>
        <taxon>Cyclobacteriaceae</taxon>
        <taxon>Algoriphagus</taxon>
    </lineage>
</organism>
<sequence>MKKLYSLIALAVLAVTATACFDDPGTEVFFEGNLVEWADGRLPNGTQFTGVRASEDQTDVFELEVNRVSTDGNGAITVNVEVDPSSTAVEGVHYNLSATSTTINGGDWVANFPVTILTGNIDPSETPDLVLNITSATGAEVSSNYGSVTLRIRVVCPSEISTAADTWSGTTVSRFGTDVATVTVTPLETAGQYVVSDMSTGLYPRFGFSTTQELIIADNCNVISYVAPRQTNFNIVPPTGEATPTEGSWDEATGTLTFYWRDEGNNIDAVTTLVKN</sequence>
<protein>
    <submittedName>
        <fullName evidence="2">Uncharacterized protein</fullName>
    </submittedName>
</protein>
<keyword evidence="3" id="KW-1185">Reference proteome</keyword>
<gene>
    <name evidence="2" type="ORF">QVH07_16735</name>
</gene>
<accession>A0ABT7YH11</accession>
<dbReference type="EMBL" id="JAUEPH010000008">
    <property type="protein sequence ID" value="MDN3205809.1"/>
    <property type="molecule type" value="Genomic_DNA"/>
</dbReference>
<comment type="caution">
    <text evidence="2">The sequence shown here is derived from an EMBL/GenBank/DDBJ whole genome shotgun (WGS) entry which is preliminary data.</text>
</comment>
<dbReference type="Proteomes" id="UP001171916">
    <property type="component" value="Unassembled WGS sequence"/>
</dbReference>
<dbReference type="InterPro" id="IPR038081">
    <property type="entry name" value="CalX-like_sf"/>
</dbReference>
<evidence type="ECO:0000313" key="3">
    <source>
        <dbReference type="Proteomes" id="UP001171916"/>
    </source>
</evidence>
<dbReference type="RefSeq" id="WP_290002737.1">
    <property type="nucleotide sequence ID" value="NZ_JAUEPH010000008.1"/>
</dbReference>
<dbReference type="PROSITE" id="PS51257">
    <property type="entry name" value="PROKAR_LIPOPROTEIN"/>
    <property type="match status" value="1"/>
</dbReference>
<evidence type="ECO:0000313" key="2">
    <source>
        <dbReference type="EMBL" id="MDN3205809.1"/>
    </source>
</evidence>
<reference evidence="2" key="1">
    <citation type="submission" date="2023-06" db="EMBL/GenBank/DDBJ databases">
        <title>Robiginitalea aurantiacus sp. nov. and Algoriphagus sediminis sp. nov., isolated from coastal sediment.</title>
        <authorList>
            <person name="Zhou Z.Y."/>
            <person name="An J."/>
            <person name="Jia Y.W."/>
            <person name="Du Z.J."/>
        </authorList>
    </citation>
    <scope>NUCLEOTIDE SEQUENCE</scope>
    <source>
        <strain evidence="2">C2-7</strain>
    </source>
</reference>
<feature type="chain" id="PRO_5045605229" evidence="1">
    <location>
        <begin position="22"/>
        <end position="276"/>
    </location>
</feature>
<dbReference type="Gene3D" id="2.60.40.2030">
    <property type="match status" value="1"/>
</dbReference>
<proteinExistence type="predicted"/>
<dbReference type="SUPFAM" id="SSF141072">
    <property type="entry name" value="CalX-like"/>
    <property type="match status" value="1"/>
</dbReference>
<feature type="signal peptide" evidence="1">
    <location>
        <begin position="1"/>
        <end position="21"/>
    </location>
</feature>
<keyword evidence="1" id="KW-0732">Signal</keyword>
<name>A0ABT7YH11_9BACT</name>